<name>A0ABT8DN56_9BURK</name>
<evidence type="ECO:0000259" key="6">
    <source>
        <dbReference type="PROSITE" id="PS50932"/>
    </source>
</evidence>
<dbReference type="CDD" id="cd01392">
    <property type="entry name" value="HTH_LacI"/>
    <property type="match status" value="1"/>
</dbReference>
<dbReference type="Gene3D" id="1.10.260.40">
    <property type="entry name" value="lambda repressor-like DNA-binding domains"/>
    <property type="match status" value="1"/>
</dbReference>
<dbReference type="Pfam" id="PF13377">
    <property type="entry name" value="Peripla_BP_3"/>
    <property type="match status" value="1"/>
</dbReference>
<reference evidence="7 8" key="1">
    <citation type="submission" date="2023-06" db="EMBL/GenBank/DDBJ databases">
        <title>Pelomonas sp. PFR6 16S ribosomal RNA gene Genome sequencing and assembly.</title>
        <authorList>
            <person name="Woo H."/>
        </authorList>
    </citation>
    <scope>NUCLEOTIDE SEQUENCE [LARGE SCALE GENOMIC DNA]</scope>
    <source>
        <strain evidence="7 8">PFR6</strain>
    </source>
</reference>
<accession>A0ABT8DN56</accession>
<dbReference type="Pfam" id="PF00356">
    <property type="entry name" value="LacI"/>
    <property type="match status" value="1"/>
</dbReference>
<dbReference type="SUPFAM" id="SSF53822">
    <property type="entry name" value="Periplasmic binding protein-like I"/>
    <property type="match status" value="1"/>
</dbReference>
<dbReference type="SUPFAM" id="SSF47413">
    <property type="entry name" value="lambda repressor-like DNA-binding domains"/>
    <property type="match status" value="1"/>
</dbReference>
<dbReference type="SMART" id="SM00354">
    <property type="entry name" value="HTH_LACI"/>
    <property type="match status" value="1"/>
</dbReference>
<dbReference type="Proteomes" id="UP001228044">
    <property type="component" value="Unassembled WGS sequence"/>
</dbReference>
<dbReference type="EMBL" id="JAUHHC010000001">
    <property type="protein sequence ID" value="MDN3919388.1"/>
    <property type="molecule type" value="Genomic_DNA"/>
</dbReference>
<dbReference type="CDD" id="cd06278">
    <property type="entry name" value="PBP1_LacI-like"/>
    <property type="match status" value="1"/>
</dbReference>
<dbReference type="InterPro" id="IPR000843">
    <property type="entry name" value="HTH_LacI"/>
</dbReference>
<gene>
    <name evidence="7" type="ORF">QWJ38_03740</name>
</gene>
<keyword evidence="1" id="KW-0678">Repressor</keyword>
<protein>
    <submittedName>
        <fullName evidence="7">LacI family DNA-binding transcriptional regulator</fullName>
    </submittedName>
</protein>
<organism evidence="7 8">
    <name type="scientific">Roseateles violae</name>
    <dbReference type="NCBI Taxonomy" id="3058042"/>
    <lineage>
        <taxon>Bacteria</taxon>
        <taxon>Pseudomonadati</taxon>
        <taxon>Pseudomonadota</taxon>
        <taxon>Betaproteobacteria</taxon>
        <taxon>Burkholderiales</taxon>
        <taxon>Sphaerotilaceae</taxon>
        <taxon>Roseateles</taxon>
    </lineage>
</organism>
<keyword evidence="8" id="KW-1185">Reference proteome</keyword>
<dbReference type="RefSeq" id="WP_290357692.1">
    <property type="nucleotide sequence ID" value="NZ_JAUHHC010000001.1"/>
</dbReference>
<feature type="compositionally biased region" description="Low complexity" evidence="5">
    <location>
        <begin position="369"/>
        <end position="384"/>
    </location>
</feature>
<sequence length="396" mass="42716">MMKTSKPARRPTMPPSKNSVTSNDVARLAEVSQSAVSRTFTPGASVSPETRERVMEAARKLGYRPNAIARTLSTRLSRMIAVVVSDLQNQFYPVVIERLSKQLQSNGYHVLLFITDTEDADELLVELMRYQVDGIVMASTQLSSGLAQQIAEARVPVVMFNRVSRAGSISTVSSDNHGGARAVAHYLADTGHRRVAYLAGAEDSSTNSDRERGLIDGLAERGLRIAARANGNYNFERAAQATLEMFTHGLESDRPDALFVASDHMAFAAIDTLRGALGLRVPEDVSVVGFDNVPQADWGAYRLTTVEQDVDSMIDATVRMLLQQLENDVVTRDHVTVATRLVVRGSARLPQPGTDGPQANRSPTKASRGEGAAASATAPATGDTQGPAPARRKSSR</sequence>
<feature type="region of interest" description="Disordered" evidence="5">
    <location>
        <begin position="1"/>
        <end position="24"/>
    </location>
</feature>
<evidence type="ECO:0000256" key="3">
    <source>
        <dbReference type="ARBA" id="ARBA00023125"/>
    </source>
</evidence>
<evidence type="ECO:0000313" key="7">
    <source>
        <dbReference type="EMBL" id="MDN3919388.1"/>
    </source>
</evidence>
<dbReference type="PROSITE" id="PS50932">
    <property type="entry name" value="HTH_LACI_2"/>
    <property type="match status" value="1"/>
</dbReference>
<evidence type="ECO:0000313" key="8">
    <source>
        <dbReference type="Proteomes" id="UP001228044"/>
    </source>
</evidence>
<feature type="compositionally biased region" description="Polar residues" evidence="5">
    <location>
        <begin position="15"/>
        <end position="24"/>
    </location>
</feature>
<proteinExistence type="predicted"/>
<dbReference type="InterPro" id="IPR028082">
    <property type="entry name" value="Peripla_BP_I"/>
</dbReference>
<comment type="caution">
    <text evidence="7">The sequence shown here is derived from an EMBL/GenBank/DDBJ whole genome shotgun (WGS) entry which is preliminary data.</text>
</comment>
<keyword evidence="4" id="KW-0804">Transcription</keyword>
<dbReference type="GO" id="GO:0003677">
    <property type="term" value="F:DNA binding"/>
    <property type="evidence" value="ECO:0007669"/>
    <property type="project" value="UniProtKB-KW"/>
</dbReference>
<evidence type="ECO:0000256" key="2">
    <source>
        <dbReference type="ARBA" id="ARBA00023015"/>
    </source>
</evidence>
<keyword evidence="2" id="KW-0805">Transcription regulation</keyword>
<dbReference type="PANTHER" id="PTHR30146:SF95">
    <property type="entry name" value="RIBOSE OPERON REPRESSOR"/>
    <property type="match status" value="1"/>
</dbReference>
<dbReference type="InterPro" id="IPR046335">
    <property type="entry name" value="LacI/GalR-like_sensor"/>
</dbReference>
<keyword evidence="3 7" id="KW-0238">DNA-binding</keyword>
<dbReference type="Gene3D" id="3.40.50.2300">
    <property type="match status" value="2"/>
</dbReference>
<feature type="domain" description="HTH lacI-type" evidence="6">
    <location>
        <begin position="20"/>
        <end position="74"/>
    </location>
</feature>
<evidence type="ECO:0000256" key="5">
    <source>
        <dbReference type="SAM" id="MobiDB-lite"/>
    </source>
</evidence>
<dbReference type="InterPro" id="IPR010982">
    <property type="entry name" value="Lambda_DNA-bd_dom_sf"/>
</dbReference>
<feature type="region of interest" description="Disordered" evidence="5">
    <location>
        <begin position="346"/>
        <end position="396"/>
    </location>
</feature>
<evidence type="ECO:0000256" key="4">
    <source>
        <dbReference type="ARBA" id="ARBA00023163"/>
    </source>
</evidence>
<evidence type="ECO:0000256" key="1">
    <source>
        <dbReference type="ARBA" id="ARBA00022491"/>
    </source>
</evidence>
<dbReference type="PANTHER" id="PTHR30146">
    <property type="entry name" value="LACI-RELATED TRANSCRIPTIONAL REPRESSOR"/>
    <property type="match status" value="1"/>
</dbReference>